<dbReference type="PANTHER" id="PTHR13400:SF4">
    <property type="entry name" value="COILED-COIL DOMAIN-CONTAINING PROTEIN 28A-LIKE PROTEIN"/>
    <property type="match status" value="1"/>
</dbReference>
<dbReference type="PANTHER" id="PTHR13400">
    <property type="entry name" value="CHEMOKINE C-C MOTIF RECEPTOR 1"/>
    <property type="match status" value="1"/>
</dbReference>
<dbReference type="Proteomes" id="UP001208570">
    <property type="component" value="Unassembled WGS sequence"/>
</dbReference>
<evidence type="ECO:0000256" key="1">
    <source>
        <dbReference type="SAM" id="MobiDB-lite"/>
    </source>
</evidence>
<sequence length="115" mass="12910">MASRKTTSSHRSRPTTLSAGSRQKTTSHSTSGKANKSQDGSTSRPCPEHSFLTDVADVRQMEQGLLQLLEDFHSGKLQAFAGQDSPFEKMDHVREQQEKLARLHFELDSMHEAQR</sequence>
<feature type="region of interest" description="Disordered" evidence="1">
    <location>
        <begin position="1"/>
        <end position="50"/>
    </location>
</feature>
<protein>
    <recommendedName>
        <fullName evidence="4">Coiled-coil domain-containing protein 28B</fullName>
    </recommendedName>
</protein>
<dbReference type="Pfam" id="PF13270">
    <property type="entry name" value="CCDC28"/>
    <property type="match status" value="1"/>
</dbReference>
<dbReference type="InterPro" id="IPR025271">
    <property type="entry name" value="CCDC28"/>
</dbReference>
<gene>
    <name evidence="2" type="ORF">LSH36_1134g02052</name>
</gene>
<evidence type="ECO:0008006" key="4">
    <source>
        <dbReference type="Google" id="ProtNLM"/>
    </source>
</evidence>
<reference evidence="2" key="1">
    <citation type="journal article" date="2023" name="Mol. Biol. Evol.">
        <title>Third-Generation Sequencing Reveals the Adaptive Role of the Epigenome in Three Deep-Sea Polychaetes.</title>
        <authorList>
            <person name="Perez M."/>
            <person name="Aroh O."/>
            <person name="Sun Y."/>
            <person name="Lan Y."/>
            <person name="Juniper S.K."/>
            <person name="Young C.R."/>
            <person name="Angers B."/>
            <person name="Qian P.Y."/>
        </authorList>
    </citation>
    <scope>NUCLEOTIDE SEQUENCE</scope>
    <source>
        <strain evidence="2">P08H-3</strain>
    </source>
</reference>
<comment type="caution">
    <text evidence="2">The sequence shown here is derived from an EMBL/GenBank/DDBJ whole genome shotgun (WGS) entry which is preliminary data.</text>
</comment>
<name>A0AAD9IUK9_9ANNE</name>
<dbReference type="AlphaFoldDB" id="A0AAD9IUK9"/>
<accession>A0AAD9IUK9</accession>
<evidence type="ECO:0000313" key="2">
    <source>
        <dbReference type="EMBL" id="KAK2141256.1"/>
    </source>
</evidence>
<dbReference type="EMBL" id="JAODUP010001134">
    <property type="protein sequence ID" value="KAK2141256.1"/>
    <property type="molecule type" value="Genomic_DNA"/>
</dbReference>
<evidence type="ECO:0000313" key="3">
    <source>
        <dbReference type="Proteomes" id="UP001208570"/>
    </source>
</evidence>
<proteinExistence type="predicted"/>
<feature type="compositionally biased region" description="Polar residues" evidence="1">
    <location>
        <begin position="14"/>
        <end position="44"/>
    </location>
</feature>
<keyword evidence="3" id="KW-1185">Reference proteome</keyword>
<organism evidence="2 3">
    <name type="scientific">Paralvinella palmiformis</name>
    <dbReference type="NCBI Taxonomy" id="53620"/>
    <lineage>
        <taxon>Eukaryota</taxon>
        <taxon>Metazoa</taxon>
        <taxon>Spiralia</taxon>
        <taxon>Lophotrochozoa</taxon>
        <taxon>Annelida</taxon>
        <taxon>Polychaeta</taxon>
        <taxon>Sedentaria</taxon>
        <taxon>Canalipalpata</taxon>
        <taxon>Terebellida</taxon>
        <taxon>Terebelliformia</taxon>
        <taxon>Alvinellidae</taxon>
        <taxon>Paralvinella</taxon>
    </lineage>
</organism>